<dbReference type="GO" id="GO:0009063">
    <property type="term" value="P:amino acid catabolic process"/>
    <property type="evidence" value="ECO:0007669"/>
    <property type="project" value="InterPro"/>
</dbReference>
<dbReference type="PANTHER" id="PTHR13794:SF58">
    <property type="entry name" value="MITOCHONDRIAL ENOLASE SUPERFAMILY MEMBER 1"/>
    <property type="match status" value="1"/>
</dbReference>
<accession>A0A6S7B4Q4</accession>
<evidence type="ECO:0000313" key="5">
    <source>
        <dbReference type="EMBL" id="CAB3787923.1"/>
    </source>
</evidence>
<evidence type="ECO:0000313" key="6">
    <source>
        <dbReference type="Proteomes" id="UP000494115"/>
    </source>
</evidence>
<organism evidence="5 6">
    <name type="scientific">Pararobbsia alpina</name>
    <dbReference type="NCBI Taxonomy" id="621374"/>
    <lineage>
        <taxon>Bacteria</taxon>
        <taxon>Pseudomonadati</taxon>
        <taxon>Pseudomonadota</taxon>
        <taxon>Betaproteobacteria</taxon>
        <taxon>Burkholderiales</taxon>
        <taxon>Burkholderiaceae</taxon>
        <taxon>Pararobbsia</taxon>
    </lineage>
</organism>
<dbReference type="AlphaFoldDB" id="A0A6S7B4Q4"/>
<sequence>MPIIERIELMQVDLAPKTTRQDAIQSFVTQETPVVRIVCDDGSEGIGYSYTIGTGGSSVMALLKDHLAPMLIGKSPVEVEAHWRAMLFHTHATAVGAITSIALAAIDTALWDWRARQADLPLWRLLGGAKSQVPCYTTEGGWLQLPVDTLVKQTVAAKEQGFLGAKLKVGKPRGAEDVARLSAVREAVGSEFELMVDANQAFTISEALRRADALAEIGLAWLEEPMPADDVAGHARLNARSRIPIAVGESLYSPGQFGDYLRLDACSIVQVDVGRIGGITPWLKVAHMAECMNVAVSPHFLMELHVSLCCAVPNSAWVEHIPQLDEVTTQTMVIRDGHAQAPTQAGLGIEWDWAEIEKRSLVRHTVR</sequence>
<proteinExistence type="predicted"/>
<keyword evidence="3" id="KW-0460">Magnesium</keyword>
<comment type="cofactor">
    <cofactor evidence="1">
        <name>Mg(2+)</name>
        <dbReference type="ChEBI" id="CHEBI:18420"/>
    </cofactor>
</comment>
<keyword evidence="5" id="KW-0456">Lyase</keyword>
<dbReference type="SUPFAM" id="SSF51604">
    <property type="entry name" value="Enolase C-terminal domain-like"/>
    <property type="match status" value="1"/>
</dbReference>
<dbReference type="SMART" id="SM00922">
    <property type="entry name" value="MR_MLE"/>
    <property type="match status" value="1"/>
</dbReference>
<dbReference type="CDD" id="cd03316">
    <property type="entry name" value="MR_like"/>
    <property type="match status" value="1"/>
</dbReference>
<dbReference type="GO" id="GO:0016052">
    <property type="term" value="P:carbohydrate catabolic process"/>
    <property type="evidence" value="ECO:0007669"/>
    <property type="project" value="TreeGrafter"/>
</dbReference>
<dbReference type="InterPro" id="IPR046945">
    <property type="entry name" value="RHMD-like"/>
</dbReference>
<dbReference type="PANTHER" id="PTHR13794">
    <property type="entry name" value="ENOLASE SUPERFAMILY, MANDELATE RACEMASE"/>
    <property type="match status" value="1"/>
</dbReference>
<name>A0A6S7B4Q4_9BURK</name>
<keyword evidence="6" id="KW-1185">Reference proteome</keyword>
<evidence type="ECO:0000256" key="2">
    <source>
        <dbReference type="ARBA" id="ARBA00022723"/>
    </source>
</evidence>
<dbReference type="InterPro" id="IPR029017">
    <property type="entry name" value="Enolase-like_N"/>
</dbReference>
<gene>
    <name evidence="5" type="ORF">LMG28138_02536</name>
</gene>
<dbReference type="Gene3D" id="3.20.20.120">
    <property type="entry name" value="Enolase-like C-terminal domain"/>
    <property type="match status" value="1"/>
</dbReference>
<dbReference type="InterPro" id="IPR013341">
    <property type="entry name" value="Mandelate_racemase_N_dom"/>
</dbReference>
<dbReference type="SFLD" id="SFLDG00179">
    <property type="entry name" value="mandelate_racemase"/>
    <property type="match status" value="1"/>
</dbReference>
<keyword evidence="2" id="KW-0479">Metal-binding</keyword>
<dbReference type="InterPro" id="IPR036849">
    <property type="entry name" value="Enolase-like_C_sf"/>
</dbReference>
<dbReference type="Pfam" id="PF02746">
    <property type="entry name" value="MR_MLE_N"/>
    <property type="match status" value="1"/>
</dbReference>
<dbReference type="GO" id="GO:0016836">
    <property type="term" value="F:hydro-lyase activity"/>
    <property type="evidence" value="ECO:0007669"/>
    <property type="project" value="TreeGrafter"/>
</dbReference>
<dbReference type="InterPro" id="IPR029065">
    <property type="entry name" value="Enolase_C-like"/>
</dbReference>
<dbReference type="Gene3D" id="3.30.390.10">
    <property type="entry name" value="Enolase-like, N-terminal domain"/>
    <property type="match status" value="1"/>
</dbReference>
<dbReference type="Pfam" id="PF13378">
    <property type="entry name" value="MR_MLE_C"/>
    <property type="match status" value="1"/>
</dbReference>
<dbReference type="PROSITE" id="PS00909">
    <property type="entry name" value="MR_MLE_2"/>
    <property type="match status" value="1"/>
</dbReference>
<dbReference type="EMBL" id="CADIKM010000009">
    <property type="protein sequence ID" value="CAB3787923.1"/>
    <property type="molecule type" value="Genomic_DNA"/>
</dbReference>
<dbReference type="EC" id="4.2.1.156" evidence="5"/>
<dbReference type="SUPFAM" id="SSF54826">
    <property type="entry name" value="Enolase N-terminal domain-like"/>
    <property type="match status" value="1"/>
</dbReference>
<dbReference type="SFLD" id="SFLDS00001">
    <property type="entry name" value="Enolase"/>
    <property type="match status" value="1"/>
</dbReference>
<evidence type="ECO:0000259" key="4">
    <source>
        <dbReference type="SMART" id="SM00922"/>
    </source>
</evidence>
<dbReference type="InterPro" id="IPR018110">
    <property type="entry name" value="Mandel_Rmase/mucon_lact_enz_CS"/>
</dbReference>
<dbReference type="Proteomes" id="UP000494115">
    <property type="component" value="Unassembled WGS sequence"/>
</dbReference>
<dbReference type="GO" id="GO:0000287">
    <property type="term" value="F:magnesium ion binding"/>
    <property type="evidence" value="ECO:0007669"/>
    <property type="project" value="TreeGrafter"/>
</dbReference>
<feature type="domain" description="Mandelate racemase/muconate lactonizing enzyme C-terminal" evidence="4">
    <location>
        <begin position="147"/>
        <end position="244"/>
    </location>
</feature>
<evidence type="ECO:0000256" key="1">
    <source>
        <dbReference type="ARBA" id="ARBA00001946"/>
    </source>
</evidence>
<dbReference type="InterPro" id="IPR013342">
    <property type="entry name" value="Mandelate_racemase_C"/>
</dbReference>
<reference evidence="5 6" key="1">
    <citation type="submission" date="2020-04" db="EMBL/GenBank/DDBJ databases">
        <authorList>
            <person name="De Canck E."/>
        </authorList>
    </citation>
    <scope>NUCLEOTIDE SEQUENCE [LARGE SCALE GENOMIC DNA]</scope>
    <source>
        <strain evidence="5 6">LMG 28138</strain>
    </source>
</reference>
<dbReference type="RefSeq" id="WP_175105101.1">
    <property type="nucleotide sequence ID" value="NZ_CADIKM010000009.1"/>
</dbReference>
<evidence type="ECO:0000256" key="3">
    <source>
        <dbReference type="ARBA" id="ARBA00022842"/>
    </source>
</evidence>
<protein>
    <submittedName>
        <fullName evidence="5">L-talarate/galactarate dehydratase</fullName>
        <ecNumber evidence="5">4.2.1.156</ecNumber>
    </submittedName>
</protein>